<accession>A0ABT0UX72</accession>
<protein>
    <submittedName>
        <fullName evidence="6">NUDIX domain-containing protein</fullName>
    </submittedName>
</protein>
<dbReference type="InterPro" id="IPR020476">
    <property type="entry name" value="Nudix_hydrolase"/>
</dbReference>
<dbReference type="CDD" id="cd02883">
    <property type="entry name" value="NUDIX_Hydrolase"/>
    <property type="match status" value="1"/>
</dbReference>
<comment type="similarity">
    <text evidence="2 4">Belongs to the Nudix hydrolase family.</text>
</comment>
<dbReference type="PROSITE" id="PS00893">
    <property type="entry name" value="NUDIX_BOX"/>
    <property type="match status" value="1"/>
</dbReference>
<dbReference type="PROSITE" id="PS51462">
    <property type="entry name" value="NUDIX"/>
    <property type="match status" value="1"/>
</dbReference>
<sequence>MKRNGDENGIHVRTRISAYAIASRRERMLFTRLGASSPVFEPGLWHLPGGGVDPGEQPREALERELYEETGLKVRGARLVEARSYRADRLGIAWQLVALFYAVDIHEGELGVTEIDGTTSEVAWLEPTALDGAALSPAAVDGVRLLGAGR</sequence>
<evidence type="ECO:0000313" key="7">
    <source>
        <dbReference type="Proteomes" id="UP001431429"/>
    </source>
</evidence>
<evidence type="ECO:0000256" key="1">
    <source>
        <dbReference type="ARBA" id="ARBA00001946"/>
    </source>
</evidence>
<keyword evidence="3 4" id="KW-0378">Hydrolase</keyword>
<evidence type="ECO:0000313" key="6">
    <source>
        <dbReference type="EMBL" id="MCM2392245.1"/>
    </source>
</evidence>
<evidence type="ECO:0000259" key="5">
    <source>
        <dbReference type="PROSITE" id="PS51462"/>
    </source>
</evidence>
<evidence type="ECO:0000256" key="2">
    <source>
        <dbReference type="ARBA" id="ARBA00005582"/>
    </source>
</evidence>
<dbReference type="SUPFAM" id="SSF55811">
    <property type="entry name" value="Nudix"/>
    <property type="match status" value="1"/>
</dbReference>
<feature type="domain" description="Nudix hydrolase" evidence="5">
    <location>
        <begin position="12"/>
        <end position="147"/>
    </location>
</feature>
<dbReference type="InterPro" id="IPR020084">
    <property type="entry name" value="NUDIX_hydrolase_CS"/>
</dbReference>
<reference evidence="6" key="1">
    <citation type="submission" date="2022-06" db="EMBL/GenBank/DDBJ databases">
        <title>Genome public.</title>
        <authorList>
            <person name="Sun Q."/>
        </authorList>
    </citation>
    <scope>NUCLEOTIDE SEQUENCE</scope>
    <source>
        <strain evidence="6">CWNU-1</strain>
    </source>
</reference>
<dbReference type="RefSeq" id="WP_250922549.1">
    <property type="nucleotide sequence ID" value="NZ_JAMQAW010000036.1"/>
</dbReference>
<dbReference type="Proteomes" id="UP001431429">
    <property type="component" value="Unassembled WGS sequence"/>
</dbReference>
<dbReference type="EMBL" id="JAMQAW010000036">
    <property type="protein sequence ID" value="MCM2392245.1"/>
    <property type="molecule type" value="Genomic_DNA"/>
</dbReference>
<dbReference type="PANTHER" id="PTHR43046:SF14">
    <property type="entry name" value="MUTT_NUDIX FAMILY PROTEIN"/>
    <property type="match status" value="1"/>
</dbReference>
<dbReference type="Gene3D" id="3.90.79.10">
    <property type="entry name" value="Nucleoside Triphosphate Pyrophosphohydrolase"/>
    <property type="match status" value="1"/>
</dbReference>
<evidence type="ECO:0000256" key="3">
    <source>
        <dbReference type="ARBA" id="ARBA00022801"/>
    </source>
</evidence>
<organism evidence="6 7">
    <name type="scientific">Streptomyces albipurpureus</name>
    <dbReference type="NCBI Taxonomy" id="2897419"/>
    <lineage>
        <taxon>Bacteria</taxon>
        <taxon>Bacillati</taxon>
        <taxon>Actinomycetota</taxon>
        <taxon>Actinomycetes</taxon>
        <taxon>Kitasatosporales</taxon>
        <taxon>Streptomycetaceae</taxon>
        <taxon>Streptomyces</taxon>
    </lineage>
</organism>
<comment type="cofactor">
    <cofactor evidence="1">
        <name>Mg(2+)</name>
        <dbReference type="ChEBI" id="CHEBI:18420"/>
    </cofactor>
</comment>
<evidence type="ECO:0000256" key="4">
    <source>
        <dbReference type="RuleBase" id="RU003476"/>
    </source>
</evidence>
<dbReference type="PRINTS" id="PR00502">
    <property type="entry name" value="NUDIXFAMILY"/>
</dbReference>
<dbReference type="InterPro" id="IPR000086">
    <property type="entry name" value="NUDIX_hydrolase_dom"/>
</dbReference>
<proteinExistence type="inferred from homology"/>
<dbReference type="InterPro" id="IPR015797">
    <property type="entry name" value="NUDIX_hydrolase-like_dom_sf"/>
</dbReference>
<gene>
    <name evidence="6" type="ORF">NBG84_28850</name>
</gene>
<keyword evidence="7" id="KW-1185">Reference proteome</keyword>
<dbReference type="Pfam" id="PF00293">
    <property type="entry name" value="NUDIX"/>
    <property type="match status" value="1"/>
</dbReference>
<comment type="caution">
    <text evidence="6">The sequence shown here is derived from an EMBL/GenBank/DDBJ whole genome shotgun (WGS) entry which is preliminary data.</text>
</comment>
<dbReference type="PANTHER" id="PTHR43046">
    <property type="entry name" value="GDP-MANNOSE MANNOSYL HYDROLASE"/>
    <property type="match status" value="1"/>
</dbReference>
<name>A0ABT0UX72_9ACTN</name>